<feature type="signal peptide" evidence="4">
    <location>
        <begin position="1"/>
        <end position="26"/>
    </location>
</feature>
<dbReference type="Pfam" id="PF00657">
    <property type="entry name" value="Lipase_GDSL"/>
    <property type="match status" value="1"/>
</dbReference>
<name>A0A7J7BXS5_TRIWF</name>
<keyword evidence="6" id="KW-1185">Reference proteome</keyword>
<dbReference type="PANTHER" id="PTHR22835:SF532">
    <property type="entry name" value="SERINE-RICH ADHESIN FOR PLATELETS-LIKE ISOFORM X1"/>
    <property type="match status" value="1"/>
</dbReference>
<proteinExistence type="inferred from homology"/>
<evidence type="ECO:0000256" key="1">
    <source>
        <dbReference type="ARBA" id="ARBA00008668"/>
    </source>
</evidence>
<feature type="region of interest" description="Disordered" evidence="3">
    <location>
        <begin position="29"/>
        <end position="82"/>
    </location>
</feature>
<gene>
    <name evidence="5" type="ORF">HS088_TW22G00380</name>
</gene>
<protein>
    <submittedName>
        <fullName evidence="5">GDSL esterase/lipase</fullName>
    </submittedName>
</protein>
<dbReference type="EMBL" id="JAAARO010000022">
    <property type="protein sequence ID" value="KAF5726699.1"/>
    <property type="molecule type" value="Genomic_DNA"/>
</dbReference>
<feature type="compositionally biased region" description="Pro residues" evidence="3">
    <location>
        <begin position="31"/>
        <end position="69"/>
    </location>
</feature>
<feature type="chain" id="PRO_5029851773" evidence="4">
    <location>
        <begin position="27"/>
        <end position="445"/>
    </location>
</feature>
<dbReference type="GO" id="GO:0016788">
    <property type="term" value="F:hydrolase activity, acting on ester bonds"/>
    <property type="evidence" value="ECO:0007669"/>
    <property type="project" value="InterPro"/>
</dbReference>
<accession>A0A7J7BXS5</accession>
<sequence>MNSKYFINGLQVAILALFLSSSFSSAHLKLKPPPMPQPTTNPQPSVPQPTPNIPQPCTNPQPTKNPQPSTPQASPSGDPSDGSISYQGTFKKVYAFGDSYTDTGNAKLLGGLKSFVTDLITKFASLADPDGKNKLPGSRLSNGKLVIDFLCESLDLPTPPAYKDTSANFSKGVNFAIAGSTGLPGGFFALHKIAHALMWNAVPETFKTQIDWFNKHLNEVECKGLSDVDCKGSMNNSIFWVGEMGGNDYSRTLGSSLSIPWLTGINVGHVFNLVKTLIERGAKYLVVQGLPPAGCCPLQLALSRFHDRDSMGCASLANGLIKAHNKLLQRKLEILRELFPHCVITYVDYTNAYKNVLSNHKQYNFQEPFKACCGAGGGLLNFDVHRLCGSVGTTTCKQPDHFINWDGVHLTEAMHKVLSNLFFHKPGFCQPPFLNLIKHKKGLLI</sequence>
<dbReference type="InterPro" id="IPR036514">
    <property type="entry name" value="SGNH_hydro_sf"/>
</dbReference>
<keyword evidence="4" id="KW-0732">Signal</keyword>
<organism evidence="5 6">
    <name type="scientific">Tripterygium wilfordii</name>
    <name type="common">Thunder God vine</name>
    <dbReference type="NCBI Taxonomy" id="458696"/>
    <lineage>
        <taxon>Eukaryota</taxon>
        <taxon>Viridiplantae</taxon>
        <taxon>Streptophyta</taxon>
        <taxon>Embryophyta</taxon>
        <taxon>Tracheophyta</taxon>
        <taxon>Spermatophyta</taxon>
        <taxon>Magnoliopsida</taxon>
        <taxon>eudicotyledons</taxon>
        <taxon>Gunneridae</taxon>
        <taxon>Pentapetalae</taxon>
        <taxon>rosids</taxon>
        <taxon>fabids</taxon>
        <taxon>Celastrales</taxon>
        <taxon>Celastraceae</taxon>
        <taxon>Tripterygium</taxon>
    </lineage>
</organism>
<evidence type="ECO:0000256" key="4">
    <source>
        <dbReference type="SAM" id="SignalP"/>
    </source>
</evidence>
<dbReference type="InterPro" id="IPR001087">
    <property type="entry name" value="GDSL"/>
</dbReference>
<evidence type="ECO:0000256" key="3">
    <source>
        <dbReference type="SAM" id="MobiDB-lite"/>
    </source>
</evidence>
<dbReference type="SUPFAM" id="SSF52266">
    <property type="entry name" value="SGNH hydrolase"/>
    <property type="match status" value="1"/>
</dbReference>
<dbReference type="Proteomes" id="UP000593562">
    <property type="component" value="Unassembled WGS sequence"/>
</dbReference>
<evidence type="ECO:0000313" key="5">
    <source>
        <dbReference type="EMBL" id="KAF5726699.1"/>
    </source>
</evidence>
<dbReference type="Gene3D" id="3.40.50.1110">
    <property type="entry name" value="SGNH hydrolase"/>
    <property type="match status" value="1"/>
</dbReference>
<comment type="similarity">
    <text evidence="1">Belongs to the 'GDSL' lipolytic enzyme family.</text>
</comment>
<evidence type="ECO:0000313" key="6">
    <source>
        <dbReference type="Proteomes" id="UP000593562"/>
    </source>
</evidence>
<dbReference type="InParanoid" id="A0A7J7BXS5"/>
<keyword evidence="2" id="KW-0325">Glycoprotein</keyword>
<evidence type="ECO:0000256" key="2">
    <source>
        <dbReference type="ARBA" id="ARBA00023180"/>
    </source>
</evidence>
<reference evidence="5 6" key="1">
    <citation type="journal article" date="2020" name="Nat. Commun.">
        <title>Genome of Tripterygium wilfordii and identification of cytochrome P450 involved in triptolide biosynthesis.</title>
        <authorList>
            <person name="Tu L."/>
            <person name="Su P."/>
            <person name="Zhang Z."/>
            <person name="Gao L."/>
            <person name="Wang J."/>
            <person name="Hu T."/>
            <person name="Zhou J."/>
            <person name="Zhang Y."/>
            <person name="Zhao Y."/>
            <person name="Liu Y."/>
            <person name="Song Y."/>
            <person name="Tong Y."/>
            <person name="Lu Y."/>
            <person name="Yang J."/>
            <person name="Xu C."/>
            <person name="Jia M."/>
            <person name="Peters R.J."/>
            <person name="Huang L."/>
            <person name="Gao W."/>
        </authorList>
    </citation>
    <scope>NUCLEOTIDE SEQUENCE [LARGE SCALE GENOMIC DNA]</scope>
    <source>
        <strain evidence="6">cv. XIE 37</strain>
        <tissue evidence="5">Leaf</tissue>
    </source>
</reference>
<comment type="caution">
    <text evidence="5">The sequence shown here is derived from an EMBL/GenBank/DDBJ whole genome shotgun (WGS) entry which is preliminary data.</text>
</comment>
<dbReference type="PANTHER" id="PTHR22835">
    <property type="entry name" value="ZINC FINGER FYVE DOMAIN CONTAINING PROTEIN"/>
    <property type="match status" value="1"/>
</dbReference>
<dbReference type="OrthoDB" id="1600564at2759"/>
<dbReference type="AlphaFoldDB" id="A0A7J7BXS5"/>